<proteinExistence type="predicted"/>
<protein>
    <recommendedName>
        <fullName evidence="3">MarR family transcriptional regulator</fullName>
    </recommendedName>
</protein>
<evidence type="ECO:0008006" key="3">
    <source>
        <dbReference type="Google" id="ProtNLM"/>
    </source>
</evidence>
<dbReference type="Proteomes" id="UP000006237">
    <property type="component" value="Unassembled WGS sequence"/>
</dbReference>
<reference evidence="1 2" key="1">
    <citation type="submission" date="2009-01" db="EMBL/GenBank/DDBJ databases">
        <authorList>
            <person name="Qin X."/>
            <person name="Bachman B."/>
            <person name="Battles P."/>
            <person name="Bell A."/>
            <person name="Bess C."/>
            <person name="Bickham C."/>
            <person name="Chaboub L."/>
            <person name="Chen D."/>
            <person name="Coyle M."/>
            <person name="Deiros D.R."/>
            <person name="Dinh H."/>
            <person name="Forbes L."/>
            <person name="Fowler G."/>
            <person name="Francisco L."/>
            <person name="Fu Q."/>
            <person name="Gubbala S."/>
            <person name="Hale W."/>
            <person name="Han Y."/>
            <person name="Hemphill L."/>
            <person name="Highlander S.K."/>
            <person name="Hirani K."/>
            <person name="Hogues M."/>
            <person name="Jackson L."/>
            <person name="Jakkamsetti A."/>
            <person name="Javaid M."/>
            <person name="Jiang H."/>
            <person name="Korchina V."/>
            <person name="Kovar C."/>
            <person name="Lara F."/>
            <person name="Lee S."/>
            <person name="Mata R."/>
            <person name="Mathew T."/>
            <person name="Moen C."/>
            <person name="Morales K."/>
            <person name="Munidasa M."/>
            <person name="Nazareth L."/>
            <person name="Ngo R."/>
            <person name="Nguyen L."/>
            <person name="Okwuonu G."/>
            <person name="Ongeri F."/>
            <person name="Patil S."/>
            <person name="Petrosino J."/>
            <person name="Pham C."/>
            <person name="Pham P."/>
            <person name="Pu L.-L."/>
            <person name="Puazo M."/>
            <person name="Raj R."/>
            <person name="Reid J."/>
            <person name="Rouhana J."/>
            <person name="Saada N."/>
            <person name="Shang Y."/>
            <person name="Simmons D."/>
            <person name="Thornton R."/>
            <person name="Warren J."/>
            <person name="Weissenberger G."/>
            <person name="Zhang J."/>
            <person name="Zhang L."/>
            <person name="Zhou C."/>
            <person name="Zhu D."/>
            <person name="Muzny D."/>
            <person name="Worley K."/>
            <person name="Gibbs R."/>
        </authorList>
    </citation>
    <scope>NUCLEOTIDE SEQUENCE [LARGE SCALE GENOMIC DNA]</scope>
    <source>
        <strain evidence="1 2">ATCC 51866</strain>
    </source>
</reference>
<accession>A0ABM9XRS6</accession>
<comment type="caution">
    <text evidence="1">The sequence shown here is derived from an EMBL/GenBank/DDBJ whole genome shotgun (WGS) entry which is preliminary data.</text>
</comment>
<name>A0ABM9XRS6_9CORY</name>
<evidence type="ECO:0000313" key="1">
    <source>
        <dbReference type="EMBL" id="EEI63896.1"/>
    </source>
</evidence>
<evidence type="ECO:0000313" key="2">
    <source>
        <dbReference type="Proteomes" id="UP000006237"/>
    </source>
</evidence>
<organism evidence="1 2">
    <name type="scientific">Corynebacterium glucuronolyticum ATCC 51866</name>
    <dbReference type="NCBI Taxonomy" id="548478"/>
    <lineage>
        <taxon>Bacteria</taxon>
        <taxon>Bacillati</taxon>
        <taxon>Actinomycetota</taxon>
        <taxon>Actinomycetes</taxon>
        <taxon>Mycobacteriales</taxon>
        <taxon>Corynebacteriaceae</taxon>
        <taxon>Corynebacterium</taxon>
    </lineage>
</organism>
<sequence length="46" mass="5061">MDAIARETARPQCDYVLRALPGIDEATAEELSHHFSAALRKAHGKL</sequence>
<dbReference type="EMBL" id="ACHF01000020">
    <property type="protein sequence ID" value="EEI63896.1"/>
    <property type="molecule type" value="Genomic_DNA"/>
</dbReference>
<keyword evidence="2" id="KW-1185">Reference proteome</keyword>
<gene>
    <name evidence="1" type="ORF">HMPREF0293_0692</name>
</gene>